<dbReference type="EC" id="2.5.1.6" evidence="5 13"/>
<comment type="caution">
    <text evidence="19">The sequence shown here is derived from an EMBL/GenBank/DDBJ whole genome shotgun (WGS) entry which is preliminary data.</text>
</comment>
<organism evidence="19 20">
    <name type="scientific">Candidatus Phytoplasma melaleucae</name>
    <dbReference type="NCBI Taxonomy" id="2982630"/>
    <lineage>
        <taxon>Bacteria</taxon>
        <taxon>Bacillati</taxon>
        <taxon>Mycoplasmatota</taxon>
        <taxon>Mollicutes</taxon>
        <taxon>Acholeplasmatales</taxon>
        <taxon>Acholeplasmataceae</taxon>
        <taxon>Candidatus Phytoplasma</taxon>
    </lineage>
</organism>
<comment type="cofactor">
    <cofactor evidence="2">
        <name>K(+)</name>
        <dbReference type="ChEBI" id="CHEBI:29103"/>
    </cofactor>
</comment>
<dbReference type="Proteomes" id="UP001172036">
    <property type="component" value="Unassembled WGS sequence"/>
</dbReference>
<dbReference type="EMBL" id="JAOSID010000003">
    <property type="protein sequence ID" value="MDO8168084.1"/>
    <property type="molecule type" value="Genomic_DNA"/>
</dbReference>
<proteinExistence type="inferred from homology"/>
<dbReference type="CDD" id="cd18079">
    <property type="entry name" value="S-AdoMet_synt"/>
    <property type="match status" value="1"/>
</dbReference>
<feature type="domain" description="S-adenosylmethionine synthetase N-terminal" evidence="16">
    <location>
        <begin position="3"/>
        <end position="101"/>
    </location>
</feature>
<evidence type="ECO:0000256" key="9">
    <source>
        <dbReference type="ARBA" id="ARBA00022741"/>
    </source>
</evidence>
<evidence type="ECO:0000256" key="6">
    <source>
        <dbReference type="ARBA" id="ARBA00022563"/>
    </source>
</evidence>
<dbReference type="InterPro" id="IPR002133">
    <property type="entry name" value="S-AdoMet_synthetase"/>
</dbReference>
<dbReference type="Pfam" id="PF02772">
    <property type="entry name" value="S-AdoMet_synt_M"/>
    <property type="match status" value="1"/>
</dbReference>
<dbReference type="InterPro" id="IPR022629">
    <property type="entry name" value="S-AdoMet_synt_central"/>
</dbReference>
<dbReference type="PROSITE" id="PS00377">
    <property type="entry name" value="ADOMET_SYNTHASE_2"/>
    <property type="match status" value="1"/>
</dbReference>
<evidence type="ECO:0000256" key="10">
    <source>
        <dbReference type="ARBA" id="ARBA00022840"/>
    </source>
</evidence>
<dbReference type="Pfam" id="PF02773">
    <property type="entry name" value="S-AdoMet_synt_C"/>
    <property type="match status" value="1"/>
</dbReference>
<comment type="pathway">
    <text evidence="3">Amino-acid biosynthesis; S-adenosyl-L-methionine biosynthesis; S-adenosyl-L-methionine from L-methionine: step 1/1.</text>
</comment>
<gene>
    <name evidence="19" type="primary">metK</name>
    <name evidence="19" type="ORF">OC680_01130</name>
</gene>
<evidence type="ECO:0000256" key="11">
    <source>
        <dbReference type="ARBA" id="ARBA00022842"/>
    </source>
</evidence>
<keyword evidence="10" id="KW-0067">ATP-binding</keyword>
<evidence type="ECO:0000259" key="16">
    <source>
        <dbReference type="Pfam" id="PF00438"/>
    </source>
</evidence>
<evidence type="ECO:0000256" key="2">
    <source>
        <dbReference type="ARBA" id="ARBA00001958"/>
    </source>
</evidence>
<evidence type="ECO:0000256" key="5">
    <source>
        <dbReference type="ARBA" id="ARBA00012828"/>
    </source>
</evidence>
<evidence type="ECO:0000259" key="17">
    <source>
        <dbReference type="Pfam" id="PF02772"/>
    </source>
</evidence>
<evidence type="ECO:0000256" key="3">
    <source>
        <dbReference type="ARBA" id="ARBA00005224"/>
    </source>
</evidence>
<evidence type="ECO:0000256" key="14">
    <source>
        <dbReference type="RuleBase" id="RU000542"/>
    </source>
</evidence>
<keyword evidence="7 19" id="KW-0808">Transferase</keyword>
<dbReference type="Gene3D" id="3.30.300.10">
    <property type="match status" value="3"/>
</dbReference>
<feature type="domain" description="S-adenosylmethionine synthetase central" evidence="17">
    <location>
        <begin position="111"/>
        <end position="228"/>
    </location>
</feature>
<keyword evidence="6" id="KW-0554">One-carbon metabolism</keyword>
<dbReference type="NCBIfam" id="TIGR01034">
    <property type="entry name" value="metK"/>
    <property type="match status" value="1"/>
</dbReference>
<dbReference type="RefSeq" id="WP_304515286.1">
    <property type="nucleotide sequence ID" value="NZ_JAOSID010000003.1"/>
</dbReference>
<keyword evidence="11 14" id="KW-0460">Magnesium</keyword>
<dbReference type="InterPro" id="IPR022636">
    <property type="entry name" value="S-AdoMet_synthetase_sfam"/>
</dbReference>
<protein>
    <recommendedName>
        <fullName evidence="5 13">Methionine adenosyltransferase</fullName>
        <ecNumber evidence="5 13">2.5.1.6</ecNumber>
    </recommendedName>
</protein>
<dbReference type="InterPro" id="IPR022631">
    <property type="entry name" value="ADOMET_SYNTHASE_CS"/>
</dbReference>
<dbReference type="GO" id="GO:0004478">
    <property type="term" value="F:methionine adenosyltransferase activity"/>
    <property type="evidence" value="ECO:0007669"/>
    <property type="project" value="UniProtKB-EC"/>
</dbReference>
<evidence type="ECO:0000256" key="12">
    <source>
        <dbReference type="ARBA" id="ARBA00022958"/>
    </source>
</evidence>
<evidence type="ECO:0000256" key="8">
    <source>
        <dbReference type="ARBA" id="ARBA00022723"/>
    </source>
</evidence>
<evidence type="ECO:0000313" key="19">
    <source>
        <dbReference type="EMBL" id="MDO8168084.1"/>
    </source>
</evidence>
<evidence type="ECO:0000256" key="7">
    <source>
        <dbReference type="ARBA" id="ARBA00022679"/>
    </source>
</evidence>
<dbReference type="PIRSF" id="PIRSF000497">
    <property type="entry name" value="MAT"/>
    <property type="match status" value="1"/>
</dbReference>
<dbReference type="Pfam" id="PF00438">
    <property type="entry name" value="S-AdoMet_synt_N"/>
    <property type="match status" value="1"/>
</dbReference>
<comment type="subunit">
    <text evidence="14">Homotetramer.</text>
</comment>
<comment type="cofactor">
    <cofactor evidence="1">
        <name>Mg(2+)</name>
        <dbReference type="ChEBI" id="CHEBI:18420"/>
    </cofactor>
</comment>
<sequence>MKQFSSEAVTKGHPDKIADQISDTLLDAYLQKDFNAKIAIETIVTKQKVIILGEIKTCAQLSNNEITNIIKNTIKNIGYVKKEENFSYNDVSIINLIHEQSKEINQAVVNKGAGDQGLMFGYATDETSLFMPLNFLLARNLALKLTEARETKTLPFLRPDGKTQVTIMYDDNNNPLYIDSIVISCQHEKSVSQQYLHKNIITNIINTTIPRKLICSQTKFYINPSGSFINGGPCYDTGLTGRKIIQDNYGGEVRHGGGCFSGKDPSKVDRSGAYMMRYLAKNIVASGICNKCEIQIAYAIGLDFPIGFFINTFNTNKVPESLIIKTIKQKFDLSPQGIIRKLNLTKPIFQITAKEGHFGRQDDLFEWEKTDNTNIFKKLLKSNR</sequence>
<reference evidence="19 20" key="1">
    <citation type="journal article" date="2023" name="Int. J. Syst. Evol. Microbiol.">
        <title>The observation of taxonomic boundaries for the 16SrII and 16SrXXV phytoplasmas using genome-based delimitation.</title>
        <authorList>
            <person name="Rodrigues Jardim B."/>
            <person name="Tran-Nguyen L.T.T."/>
            <person name="Gambley C."/>
            <person name="Al-Sadi A.M."/>
            <person name="Al-Subhi A.M."/>
            <person name="Foissac X."/>
            <person name="Salar P."/>
            <person name="Cai H."/>
            <person name="Yang J.Y."/>
            <person name="Davis R."/>
            <person name="Jones L."/>
            <person name="Rodoni B."/>
            <person name="Constable F.E."/>
        </authorList>
    </citation>
    <scope>NUCLEOTIDE SEQUENCE [LARGE SCALE GENOMIC DNA]</scope>
    <source>
        <strain evidence="19">BAWM-155c</strain>
    </source>
</reference>
<name>A0ABT9DFC2_9MOLU</name>
<comment type="similarity">
    <text evidence="4 15">Belongs to the AdoMet synthase family.</text>
</comment>
<evidence type="ECO:0000256" key="13">
    <source>
        <dbReference type="NCBIfam" id="TIGR01034"/>
    </source>
</evidence>
<accession>A0ABT9DFC2</accession>
<feature type="domain" description="S-adenosylmethionine synthetase C-terminal" evidence="18">
    <location>
        <begin position="231"/>
        <end position="369"/>
    </location>
</feature>
<evidence type="ECO:0000256" key="4">
    <source>
        <dbReference type="ARBA" id="ARBA00009685"/>
    </source>
</evidence>
<evidence type="ECO:0000313" key="20">
    <source>
        <dbReference type="Proteomes" id="UP001172036"/>
    </source>
</evidence>
<dbReference type="PANTHER" id="PTHR11964">
    <property type="entry name" value="S-ADENOSYLMETHIONINE SYNTHETASE"/>
    <property type="match status" value="1"/>
</dbReference>
<comment type="subcellular location">
    <subcellularLocation>
        <location evidence="14">Cytoplasm</location>
    </subcellularLocation>
</comment>
<keyword evidence="9" id="KW-0547">Nucleotide-binding</keyword>
<dbReference type="InterPro" id="IPR022630">
    <property type="entry name" value="S-AdoMet_synt_C"/>
</dbReference>
<keyword evidence="12 14" id="KW-0630">Potassium</keyword>
<dbReference type="InterPro" id="IPR022628">
    <property type="entry name" value="S-AdoMet_synt_N"/>
</dbReference>
<keyword evidence="8 14" id="KW-0479">Metal-binding</keyword>
<dbReference type="SUPFAM" id="SSF55973">
    <property type="entry name" value="S-adenosylmethionine synthetase"/>
    <property type="match status" value="3"/>
</dbReference>
<keyword evidence="20" id="KW-1185">Reference proteome</keyword>
<evidence type="ECO:0000259" key="18">
    <source>
        <dbReference type="Pfam" id="PF02773"/>
    </source>
</evidence>
<evidence type="ECO:0000256" key="15">
    <source>
        <dbReference type="RuleBase" id="RU004462"/>
    </source>
</evidence>
<evidence type="ECO:0000256" key="1">
    <source>
        <dbReference type="ARBA" id="ARBA00001946"/>
    </source>
</evidence>
<dbReference type="PROSITE" id="PS00376">
    <property type="entry name" value="ADOMET_SYNTHASE_1"/>
    <property type="match status" value="1"/>
</dbReference>